<evidence type="ECO:0000313" key="1">
    <source>
        <dbReference type="EMBL" id="CCD47623.1"/>
    </source>
</evidence>
<dbReference type="EMBL" id="FQ790287">
    <property type="protein sequence ID" value="CCD47623.1"/>
    <property type="molecule type" value="Genomic_DNA"/>
</dbReference>
<evidence type="ECO:0000313" key="2">
    <source>
        <dbReference type="Proteomes" id="UP000008177"/>
    </source>
</evidence>
<reference evidence="2" key="1">
    <citation type="journal article" date="2011" name="PLoS Genet.">
        <title>Genomic analysis of the necrotrophic fungal pathogens Sclerotinia sclerotiorum and Botrytis cinerea.</title>
        <authorList>
            <person name="Amselem J."/>
            <person name="Cuomo C.A."/>
            <person name="van Kan J.A."/>
            <person name="Viaud M."/>
            <person name="Benito E.P."/>
            <person name="Couloux A."/>
            <person name="Coutinho P.M."/>
            <person name="de Vries R.P."/>
            <person name="Dyer P.S."/>
            <person name="Fillinger S."/>
            <person name="Fournier E."/>
            <person name="Gout L."/>
            <person name="Hahn M."/>
            <person name="Kohn L."/>
            <person name="Lapalu N."/>
            <person name="Plummer K.M."/>
            <person name="Pradier J.M."/>
            <person name="Quevillon E."/>
            <person name="Sharon A."/>
            <person name="Simon A."/>
            <person name="ten Have A."/>
            <person name="Tudzynski B."/>
            <person name="Tudzynski P."/>
            <person name="Wincker P."/>
            <person name="Andrew M."/>
            <person name="Anthouard V."/>
            <person name="Beever R.E."/>
            <person name="Beffa R."/>
            <person name="Benoit I."/>
            <person name="Bouzid O."/>
            <person name="Brault B."/>
            <person name="Chen Z."/>
            <person name="Choquer M."/>
            <person name="Collemare J."/>
            <person name="Cotton P."/>
            <person name="Danchin E.G."/>
            <person name="Da Silva C."/>
            <person name="Gautier A."/>
            <person name="Giraud C."/>
            <person name="Giraud T."/>
            <person name="Gonzalez C."/>
            <person name="Grossetete S."/>
            <person name="Guldener U."/>
            <person name="Henrissat B."/>
            <person name="Howlett B.J."/>
            <person name="Kodira C."/>
            <person name="Kretschmer M."/>
            <person name="Lappartient A."/>
            <person name="Leroch M."/>
            <person name="Levis C."/>
            <person name="Mauceli E."/>
            <person name="Neuveglise C."/>
            <person name="Oeser B."/>
            <person name="Pearson M."/>
            <person name="Poulain J."/>
            <person name="Poussereau N."/>
            <person name="Quesneville H."/>
            <person name="Rascle C."/>
            <person name="Schumacher J."/>
            <person name="Segurens B."/>
            <person name="Sexton A."/>
            <person name="Silva E."/>
            <person name="Sirven C."/>
            <person name="Soanes D.M."/>
            <person name="Talbot N.J."/>
            <person name="Templeton M."/>
            <person name="Yandava C."/>
            <person name="Yarden O."/>
            <person name="Zeng Q."/>
            <person name="Rollins J.A."/>
            <person name="Lebrun M.H."/>
            <person name="Dickman M."/>
        </authorList>
    </citation>
    <scope>NUCLEOTIDE SEQUENCE [LARGE SCALE GENOMIC DNA]</scope>
    <source>
        <strain evidence="2">T4</strain>
    </source>
</reference>
<organism evidence="1 2">
    <name type="scientific">Botryotinia fuckeliana (strain T4)</name>
    <name type="common">Noble rot fungus</name>
    <name type="synonym">Botrytis cinerea</name>
    <dbReference type="NCBI Taxonomy" id="999810"/>
    <lineage>
        <taxon>Eukaryota</taxon>
        <taxon>Fungi</taxon>
        <taxon>Dikarya</taxon>
        <taxon>Ascomycota</taxon>
        <taxon>Pezizomycotina</taxon>
        <taxon>Leotiomycetes</taxon>
        <taxon>Helotiales</taxon>
        <taxon>Sclerotiniaceae</taxon>
        <taxon>Botrytis</taxon>
    </lineage>
</organism>
<dbReference type="InParanoid" id="G2Y4N3"/>
<dbReference type="HOGENOM" id="CLU_2830906_0_0_1"/>
<dbReference type="AlphaFoldDB" id="G2Y4N3"/>
<name>G2Y4N3_BOTF4</name>
<proteinExistence type="predicted"/>
<dbReference type="Proteomes" id="UP000008177">
    <property type="component" value="Unplaced contigs"/>
</dbReference>
<gene>
    <name evidence="1" type="ORF">BofuT4_uP036030.1</name>
</gene>
<protein>
    <submittedName>
        <fullName evidence="1">Uncharacterized protein</fullName>
    </submittedName>
</protein>
<accession>G2Y4N3</accession>
<sequence>MPAFKQGKIRNEDSTVWQTCNSMLNYGKGPQNAFVGRYVAKLLLRYFQCRPHKNRSDTPDWSIGAN</sequence>